<name>A0ABV7F4Y3_9BURK</name>
<dbReference type="PIRSF" id="PIRSF029681">
    <property type="entry name" value="PagL"/>
    <property type="match status" value="1"/>
</dbReference>
<proteinExistence type="predicted"/>
<dbReference type="EMBL" id="JBHRTP010000037">
    <property type="protein sequence ID" value="MFC3108766.1"/>
    <property type="molecule type" value="Genomic_DNA"/>
</dbReference>
<evidence type="ECO:0000256" key="1">
    <source>
        <dbReference type="ARBA" id="ARBA00004442"/>
    </source>
</evidence>
<gene>
    <name evidence="2" type="ORF">ACFOFO_12470</name>
</gene>
<dbReference type="InterPro" id="IPR018550">
    <property type="entry name" value="Lipid-A_deacylase-rel"/>
</dbReference>
<comment type="caution">
    <text evidence="2">The sequence shown here is derived from an EMBL/GenBank/DDBJ whole genome shotgun (WGS) entry which is preliminary data.</text>
</comment>
<evidence type="ECO:0000313" key="2">
    <source>
        <dbReference type="EMBL" id="MFC3108766.1"/>
    </source>
</evidence>
<dbReference type="SUPFAM" id="SSF56925">
    <property type="entry name" value="OMPA-like"/>
    <property type="match status" value="1"/>
</dbReference>
<evidence type="ECO:0000313" key="3">
    <source>
        <dbReference type="Proteomes" id="UP001595530"/>
    </source>
</evidence>
<dbReference type="Gene3D" id="2.40.160.20">
    <property type="match status" value="1"/>
</dbReference>
<accession>A0ABV7F4Y3</accession>
<dbReference type="Proteomes" id="UP001595530">
    <property type="component" value="Unassembled WGS sequence"/>
</dbReference>
<protein>
    <submittedName>
        <fullName evidence="2">Acyloxyacyl hydrolase</fullName>
    </submittedName>
</protein>
<keyword evidence="3" id="KW-1185">Reference proteome</keyword>
<organism evidence="2 3">
    <name type="scientific">Undibacterium arcticum</name>
    <dbReference type="NCBI Taxonomy" id="1762892"/>
    <lineage>
        <taxon>Bacteria</taxon>
        <taxon>Pseudomonadati</taxon>
        <taxon>Pseudomonadota</taxon>
        <taxon>Betaproteobacteria</taxon>
        <taxon>Burkholderiales</taxon>
        <taxon>Oxalobacteraceae</taxon>
        <taxon>Undibacterium</taxon>
    </lineage>
</organism>
<dbReference type="Pfam" id="PF09411">
    <property type="entry name" value="PagL"/>
    <property type="match status" value="1"/>
</dbReference>
<sequence length="163" mass="18476">MPLTCSAVDTVSIEVARGPQSSQVRAGLQWDWNRRWLESDKAYLGGYWDLTLAEWRERKYQNVEGASKNFGDIGLTPVLRYQRLGRTGFYAEAGIGAHFLSDLYDNDGRQLSTRFEFGDHLGAGYIFENHLDLGLKFQHFSNGGIKEPNGGVNFTVLRASYRF</sequence>
<dbReference type="InterPro" id="IPR011250">
    <property type="entry name" value="OMP/PagP_B-barrel"/>
</dbReference>
<keyword evidence="2" id="KW-0378">Hydrolase</keyword>
<dbReference type="GO" id="GO:0016787">
    <property type="term" value="F:hydrolase activity"/>
    <property type="evidence" value="ECO:0007669"/>
    <property type="project" value="UniProtKB-KW"/>
</dbReference>
<reference evidence="3" key="1">
    <citation type="journal article" date="2019" name="Int. J. Syst. Evol. Microbiol.">
        <title>The Global Catalogue of Microorganisms (GCM) 10K type strain sequencing project: providing services to taxonomists for standard genome sequencing and annotation.</title>
        <authorList>
            <consortium name="The Broad Institute Genomics Platform"/>
            <consortium name="The Broad Institute Genome Sequencing Center for Infectious Disease"/>
            <person name="Wu L."/>
            <person name="Ma J."/>
        </authorList>
    </citation>
    <scope>NUCLEOTIDE SEQUENCE [LARGE SCALE GENOMIC DNA]</scope>
    <source>
        <strain evidence="3">KCTC 42986</strain>
    </source>
</reference>
<dbReference type="RefSeq" id="WP_390331662.1">
    <property type="nucleotide sequence ID" value="NZ_JBHRTP010000037.1"/>
</dbReference>
<comment type="subcellular location">
    <subcellularLocation>
        <location evidence="1">Cell outer membrane</location>
    </subcellularLocation>
</comment>